<proteinExistence type="predicted"/>
<dbReference type="GeneID" id="9044485"/>
<dbReference type="PANTHER" id="PTHR16038">
    <property type="entry name" value="NOP SEVEN ASSOCIATED PROTEIN 1"/>
    <property type="match status" value="1"/>
</dbReference>
<feature type="region of interest" description="Disordered" evidence="1">
    <location>
        <begin position="358"/>
        <end position="441"/>
    </location>
</feature>
<dbReference type="Proteomes" id="UP000007800">
    <property type="component" value="Unassembled WGS sequence"/>
</dbReference>
<organism evidence="3">
    <name type="scientific">Perkinsus marinus (strain ATCC 50983 / TXsc)</name>
    <dbReference type="NCBI Taxonomy" id="423536"/>
    <lineage>
        <taxon>Eukaryota</taxon>
        <taxon>Sar</taxon>
        <taxon>Alveolata</taxon>
        <taxon>Perkinsozoa</taxon>
        <taxon>Perkinsea</taxon>
        <taxon>Perkinsida</taxon>
        <taxon>Perkinsidae</taxon>
        <taxon>Perkinsus</taxon>
    </lineage>
</organism>
<gene>
    <name evidence="2" type="ORF">Pmar_PMAR017303</name>
</gene>
<dbReference type="InterPro" id="IPR037379">
    <property type="entry name" value="WDR74/Nsa1"/>
</dbReference>
<evidence type="ECO:0000313" key="3">
    <source>
        <dbReference type="Proteomes" id="UP000007800"/>
    </source>
</evidence>
<feature type="compositionally biased region" description="Acidic residues" evidence="1">
    <location>
        <begin position="362"/>
        <end position="374"/>
    </location>
</feature>
<name>C5LH80_PERM5</name>
<dbReference type="RefSeq" id="XP_002772073.1">
    <property type="nucleotide sequence ID" value="XM_002772027.1"/>
</dbReference>
<accession>C5LH80</accession>
<dbReference type="GO" id="GO:0030687">
    <property type="term" value="C:preribosome, large subunit precursor"/>
    <property type="evidence" value="ECO:0007669"/>
    <property type="project" value="TreeGrafter"/>
</dbReference>
<dbReference type="OMA" id="YHDEPAR"/>
<dbReference type="OrthoDB" id="18388at2759"/>
<dbReference type="GO" id="GO:0042273">
    <property type="term" value="P:ribosomal large subunit biogenesis"/>
    <property type="evidence" value="ECO:0007669"/>
    <property type="project" value="InterPro"/>
</dbReference>
<dbReference type="EMBL" id="GG682011">
    <property type="protein sequence ID" value="EER03889.1"/>
    <property type="molecule type" value="Genomic_DNA"/>
</dbReference>
<dbReference type="PANTHER" id="PTHR16038:SF4">
    <property type="entry name" value="WD REPEAT-CONTAINING PROTEIN 74"/>
    <property type="match status" value="1"/>
</dbReference>
<protein>
    <submittedName>
        <fullName evidence="2">Uncharacterized protein</fullName>
    </submittedName>
</protein>
<keyword evidence="3" id="KW-1185">Reference proteome</keyword>
<evidence type="ECO:0000256" key="1">
    <source>
        <dbReference type="SAM" id="MobiDB-lite"/>
    </source>
</evidence>
<evidence type="ECO:0000313" key="2">
    <source>
        <dbReference type="EMBL" id="EER03889.1"/>
    </source>
</evidence>
<sequence>MRFVVGDDTGLVKEVLGAEQKLGRKMGSQALGEAVTHLAWACAAGEETRFAVVRSCGRIELVDNTIGDAWTVLKTWQTSDDVKTTYWEDGKLSFISGDGTWLTVADDGSEGESAQSSRSSLSSAVKVCAVRPGSDHKHVMMVSSEGANPRLTDREGKTLWRGRNVQDSKYDLKVEFDVTAIEWLSPECVVMADTQGKIRVYAVKEGEGARRRPLLELPLTFVTEMSSHATGQSITKGRPVTRMHHDPSTELLYVGDTVGTLMALSTKKILELVSRDEIETPEGAGKAGRMAHLKYAKSMLPFVRGLSGVMGSIRGIVTLGDLIFVCGLGRFAYVYRGKRQVCKVYLKQKLTAILPLQSADVPTDDDDQSDDGEEGSGSSDGEVVDDGEDEDEDGLDELDESDGSSEGDFGDFDEDDVEEPQSTQEGRKRKQNSPEGDYFIE</sequence>
<dbReference type="GO" id="GO:0005730">
    <property type="term" value="C:nucleolus"/>
    <property type="evidence" value="ECO:0007669"/>
    <property type="project" value="InterPro"/>
</dbReference>
<dbReference type="AlphaFoldDB" id="C5LH80"/>
<dbReference type="InParanoid" id="C5LH80"/>
<feature type="compositionally biased region" description="Acidic residues" evidence="1">
    <location>
        <begin position="382"/>
        <end position="419"/>
    </location>
</feature>
<dbReference type="InterPro" id="IPR036322">
    <property type="entry name" value="WD40_repeat_dom_sf"/>
</dbReference>
<reference evidence="2 3" key="1">
    <citation type="submission" date="2008-07" db="EMBL/GenBank/DDBJ databases">
        <authorList>
            <person name="El-Sayed N."/>
            <person name="Caler E."/>
            <person name="Inman J."/>
            <person name="Amedeo P."/>
            <person name="Hass B."/>
            <person name="Wortman J."/>
        </authorList>
    </citation>
    <scope>NUCLEOTIDE SEQUENCE [LARGE SCALE GENOMIC DNA]</scope>
    <source>
        <strain evidence="3">ATCC 50983 / TXsc</strain>
    </source>
</reference>
<dbReference type="SUPFAM" id="SSF50978">
    <property type="entry name" value="WD40 repeat-like"/>
    <property type="match status" value="1"/>
</dbReference>